<dbReference type="GO" id="GO:1990904">
    <property type="term" value="C:ribonucleoprotein complex"/>
    <property type="evidence" value="ECO:0007669"/>
    <property type="project" value="UniProtKB-KW"/>
</dbReference>
<dbReference type="HAMAP" id="MF_00382">
    <property type="entry name" value="Ribosomal_bL20"/>
    <property type="match status" value="1"/>
</dbReference>
<dbReference type="EMBL" id="SSDS01000089">
    <property type="protein sequence ID" value="TXG75989.1"/>
    <property type="molecule type" value="Genomic_DNA"/>
</dbReference>
<dbReference type="PANTHER" id="PTHR10986">
    <property type="entry name" value="39S RIBOSOMAL PROTEIN L20"/>
    <property type="match status" value="1"/>
</dbReference>
<comment type="similarity">
    <text evidence="1 5 6">Belongs to the bacterial ribosomal protein bL20 family.</text>
</comment>
<comment type="function">
    <text evidence="5 6">Binds directly to 23S ribosomal RNA and is necessary for the in vitro assembly process of the 50S ribosomal subunit. It is not involved in the protein synthesizing functions of that subunit.</text>
</comment>
<protein>
    <recommendedName>
        <fullName evidence="4 5">Large ribosomal subunit protein bL20</fullName>
    </recommendedName>
</protein>
<evidence type="ECO:0000256" key="3">
    <source>
        <dbReference type="ARBA" id="ARBA00023274"/>
    </source>
</evidence>
<keyword evidence="3 5" id="KW-0687">Ribonucleoprotein</keyword>
<reference evidence="7 8" key="1">
    <citation type="submission" date="2018-09" db="EMBL/GenBank/DDBJ databases">
        <title>Metagenome Assembled Genomes from an Advanced Water Purification Facility.</title>
        <authorList>
            <person name="Stamps B.W."/>
            <person name="Spear J.R."/>
        </authorList>
    </citation>
    <scope>NUCLEOTIDE SEQUENCE [LARGE SCALE GENOMIC DNA]</scope>
    <source>
        <strain evidence="7">Bin_63_2</strain>
    </source>
</reference>
<evidence type="ECO:0000256" key="1">
    <source>
        <dbReference type="ARBA" id="ARBA00007698"/>
    </source>
</evidence>
<dbReference type="NCBIfam" id="TIGR01032">
    <property type="entry name" value="rplT_bact"/>
    <property type="match status" value="1"/>
</dbReference>
<dbReference type="InterPro" id="IPR005813">
    <property type="entry name" value="Ribosomal_bL20"/>
</dbReference>
<evidence type="ECO:0000256" key="6">
    <source>
        <dbReference type="RuleBase" id="RU000560"/>
    </source>
</evidence>
<gene>
    <name evidence="5 7" type="primary">rplT</name>
    <name evidence="7" type="ORF">E6Q11_05710</name>
</gene>
<comment type="caution">
    <text evidence="7">The sequence shown here is derived from an EMBL/GenBank/DDBJ whole genome shotgun (WGS) entry which is preliminary data.</text>
</comment>
<dbReference type="AlphaFoldDB" id="A0A5C7J3N1"/>
<evidence type="ECO:0000256" key="2">
    <source>
        <dbReference type="ARBA" id="ARBA00022980"/>
    </source>
</evidence>
<dbReference type="GO" id="GO:0019843">
    <property type="term" value="F:rRNA binding"/>
    <property type="evidence" value="ECO:0007669"/>
    <property type="project" value="UniProtKB-UniRule"/>
</dbReference>
<dbReference type="Pfam" id="PF00453">
    <property type="entry name" value="Ribosomal_L20"/>
    <property type="match status" value="1"/>
</dbReference>
<dbReference type="PRINTS" id="PR00062">
    <property type="entry name" value="RIBOSOMALL20"/>
</dbReference>
<dbReference type="GO" id="GO:0003735">
    <property type="term" value="F:structural constituent of ribosome"/>
    <property type="evidence" value="ECO:0007669"/>
    <property type="project" value="InterPro"/>
</dbReference>
<dbReference type="SUPFAM" id="SSF74731">
    <property type="entry name" value="Ribosomal protein L20"/>
    <property type="match status" value="1"/>
</dbReference>
<evidence type="ECO:0000313" key="7">
    <source>
        <dbReference type="EMBL" id="TXG75989.1"/>
    </source>
</evidence>
<dbReference type="FunFam" id="1.10.1900.20:FF:000001">
    <property type="entry name" value="50S ribosomal protein L20"/>
    <property type="match status" value="1"/>
</dbReference>
<keyword evidence="5 6" id="KW-0694">RNA-binding</keyword>
<dbReference type="GO" id="GO:0006412">
    <property type="term" value="P:translation"/>
    <property type="evidence" value="ECO:0007669"/>
    <property type="project" value="InterPro"/>
</dbReference>
<dbReference type="GO" id="GO:0000027">
    <property type="term" value="P:ribosomal large subunit assembly"/>
    <property type="evidence" value="ECO:0007669"/>
    <property type="project" value="UniProtKB-UniRule"/>
</dbReference>
<proteinExistence type="inferred from homology"/>
<accession>A0A5C7J3N1</accession>
<dbReference type="Gene3D" id="1.10.1900.20">
    <property type="entry name" value="Ribosomal protein L20"/>
    <property type="match status" value="1"/>
</dbReference>
<dbReference type="CDD" id="cd07026">
    <property type="entry name" value="Ribosomal_L20"/>
    <property type="match status" value="1"/>
</dbReference>
<keyword evidence="5 6" id="KW-0699">rRNA-binding</keyword>
<dbReference type="InterPro" id="IPR035566">
    <property type="entry name" value="Ribosomal_protein_bL20_C"/>
</dbReference>
<evidence type="ECO:0000256" key="5">
    <source>
        <dbReference type="HAMAP-Rule" id="MF_00382"/>
    </source>
</evidence>
<keyword evidence="2 5" id="KW-0689">Ribosomal protein</keyword>
<dbReference type="Proteomes" id="UP000321026">
    <property type="component" value="Unassembled WGS sequence"/>
</dbReference>
<name>A0A5C7J3N1_9BACT</name>
<dbReference type="Gene3D" id="6.10.160.10">
    <property type="match status" value="1"/>
</dbReference>
<organism evidence="7 8">
    <name type="scientific">Candidatus Dojkabacteria bacterium</name>
    <dbReference type="NCBI Taxonomy" id="2099670"/>
    <lineage>
        <taxon>Bacteria</taxon>
        <taxon>Candidatus Dojkabacteria</taxon>
    </lineage>
</organism>
<evidence type="ECO:0000256" key="4">
    <source>
        <dbReference type="ARBA" id="ARBA00035172"/>
    </source>
</evidence>
<evidence type="ECO:0000313" key="8">
    <source>
        <dbReference type="Proteomes" id="UP000321026"/>
    </source>
</evidence>
<dbReference type="GO" id="GO:0005840">
    <property type="term" value="C:ribosome"/>
    <property type="evidence" value="ECO:0007669"/>
    <property type="project" value="UniProtKB-KW"/>
</dbReference>
<sequence length="120" mass="13511">MVRNTNSVAARKRTKKLLKKCSGFYGDRKNHLKLSKDALMSALAFNYKHRKLKKRDFRSLWTTRIGVGAKVHGLSYSKLIHGLKKMGCTLNRKSLAELAIHDQIAFGAIVKEAKQKLAAS</sequence>